<dbReference type="Pfam" id="PF00155">
    <property type="entry name" value="Aminotran_1_2"/>
    <property type="match status" value="1"/>
</dbReference>
<evidence type="ECO:0000256" key="9">
    <source>
        <dbReference type="ARBA" id="ARBA00036027"/>
    </source>
</evidence>
<evidence type="ECO:0000313" key="15">
    <source>
        <dbReference type="EMBL" id="CAH0110439.1"/>
    </source>
</evidence>
<comment type="subunit">
    <text evidence="4 13">Homodimer.</text>
</comment>
<evidence type="ECO:0000256" key="13">
    <source>
        <dbReference type="RuleBase" id="RU000480"/>
    </source>
</evidence>
<dbReference type="PANTHER" id="PTHR11879:SF55">
    <property type="entry name" value="GLUTAMATE OXALOACETATE TRANSAMINASE 1, ISOFORM B"/>
    <property type="match status" value="1"/>
</dbReference>
<evidence type="ECO:0000256" key="12">
    <source>
        <dbReference type="ARBA" id="ARBA00049350"/>
    </source>
</evidence>
<organism evidence="15 16">
    <name type="scientific">Daphnia galeata</name>
    <dbReference type="NCBI Taxonomy" id="27404"/>
    <lineage>
        <taxon>Eukaryota</taxon>
        <taxon>Metazoa</taxon>
        <taxon>Ecdysozoa</taxon>
        <taxon>Arthropoda</taxon>
        <taxon>Crustacea</taxon>
        <taxon>Branchiopoda</taxon>
        <taxon>Diplostraca</taxon>
        <taxon>Cladocera</taxon>
        <taxon>Anomopoda</taxon>
        <taxon>Daphniidae</taxon>
        <taxon>Daphnia</taxon>
    </lineage>
</organism>
<dbReference type="FunFam" id="3.40.640.10:FF:000044">
    <property type="entry name" value="Aspartate aminotransferase"/>
    <property type="match status" value="1"/>
</dbReference>
<dbReference type="AlphaFoldDB" id="A0A8J2WT33"/>
<evidence type="ECO:0000256" key="8">
    <source>
        <dbReference type="ARBA" id="ARBA00022898"/>
    </source>
</evidence>
<comment type="catalytic activity">
    <reaction evidence="11">
        <text>3-sulfino-L-alanine + 2-oxoglutarate = 3-sulfinopyruvate + L-glutamate</text>
        <dbReference type="Rhea" id="RHEA:70295"/>
        <dbReference type="ChEBI" id="CHEBI:16810"/>
        <dbReference type="ChEBI" id="CHEBI:29985"/>
        <dbReference type="ChEBI" id="CHEBI:61085"/>
        <dbReference type="ChEBI" id="CHEBI:140699"/>
    </reaction>
    <physiologicalReaction direction="right-to-left" evidence="11">
        <dbReference type="Rhea" id="RHEA:70297"/>
    </physiologicalReaction>
</comment>
<evidence type="ECO:0000259" key="14">
    <source>
        <dbReference type="Pfam" id="PF00155"/>
    </source>
</evidence>
<dbReference type="CDD" id="cd00609">
    <property type="entry name" value="AAT_like"/>
    <property type="match status" value="1"/>
</dbReference>
<dbReference type="Gene3D" id="3.90.1150.10">
    <property type="entry name" value="Aspartate Aminotransferase, domain 1"/>
    <property type="match status" value="1"/>
</dbReference>
<dbReference type="GO" id="GO:0030170">
    <property type="term" value="F:pyridoxal phosphate binding"/>
    <property type="evidence" value="ECO:0007669"/>
    <property type="project" value="InterPro"/>
</dbReference>
<sequence>MNLTKSSAAIQCFYRSFCHEITFMATSKFASVEKAPPIEVFALNNTYVDDIFPQKVNLGPGAYRTDEGKPWVLPVVRQMEQQLAADETLNKEYLPVLGYEPLASAATSMLLGSDSPSLKEGRATGIQCLSGTGALRVGAEFLARIGKHTVVYSSNPTWGNHSLVFLNAGFETYRSYRYWDAAKKALDFDGLMEDLRNAPANSVILLHACAHNPTGVDPTQDQWKQIADLIEERGLFPFFDSAYQGFASGDCDRDAWAVRYFDSRGFEMVCAQSFAKNFGLYNERVGNLTFVAKDRAVIEPVRSQITLLVRANYSNPPNHGARIVGTVLNNPALTEQWKGHIKTMADRIISMRHGLRERLEKMETPGTWNHITDQIGMFSFTGLGPLAVDKLIAEHHIYLLKGGRINMCGLNTNNIDYVAKCIHEVVTTTQEASL</sequence>
<dbReference type="PROSITE" id="PS00105">
    <property type="entry name" value="AA_TRANSFER_CLASS_1"/>
    <property type="match status" value="1"/>
</dbReference>
<evidence type="ECO:0000256" key="6">
    <source>
        <dbReference type="ARBA" id="ARBA00022576"/>
    </source>
</evidence>
<reference evidence="15" key="1">
    <citation type="submission" date="2021-11" db="EMBL/GenBank/DDBJ databases">
        <authorList>
            <person name="Schell T."/>
        </authorList>
    </citation>
    <scope>NUCLEOTIDE SEQUENCE</scope>
    <source>
        <strain evidence="15">M5</strain>
    </source>
</reference>
<comment type="catalytic activity">
    <reaction evidence="9">
        <text>(2S)-2-aminobutanoate + 2-oxoglutarate = 2-oxobutanoate + L-glutamate</text>
        <dbReference type="Rhea" id="RHEA:70223"/>
        <dbReference type="ChEBI" id="CHEBI:16763"/>
        <dbReference type="ChEBI" id="CHEBI:16810"/>
        <dbReference type="ChEBI" id="CHEBI:29985"/>
        <dbReference type="ChEBI" id="CHEBI:74359"/>
    </reaction>
    <physiologicalReaction direction="right-to-left" evidence="9">
        <dbReference type="Rhea" id="RHEA:70225"/>
    </physiologicalReaction>
</comment>
<dbReference type="InterPro" id="IPR004838">
    <property type="entry name" value="NHTrfase_class1_PyrdxlP-BS"/>
</dbReference>
<evidence type="ECO:0000256" key="1">
    <source>
        <dbReference type="ARBA" id="ARBA00001933"/>
    </source>
</evidence>
<comment type="subcellular location">
    <subcellularLocation>
        <location evidence="2">Cytoplasm</location>
    </subcellularLocation>
</comment>
<protein>
    <recommendedName>
        <fullName evidence="13">Aspartate aminotransferase</fullName>
        <ecNumber evidence="13">2.6.1.1</ecNumber>
    </recommendedName>
</protein>
<dbReference type="GO" id="GO:0006532">
    <property type="term" value="P:aspartate biosynthetic process"/>
    <property type="evidence" value="ECO:0007669"/>
    <property type="project" value="TreeGrafter"/>
</dbReference>
<comment type="miscellaneous">
    <text evidence="13">In eukaryotes there are cytoplasmic, mitochondrial and chloroplastic isozymes.</text>
</comment>
<dbReference type="Proteomes" id="UP000789390">
    <property type="component" value="Unassembled WGS sequence"/>
</dbReference>
<dbReference type="InterPro" id="IPR000796">
    <property type="entry name" value="Asp_trans"/>
</dbReference>
<comment type="catalytic activity">
    <reaction evidence="12">
        <text>L-cysteine + 2-oxoglutarate = 2-oxo-3-sulfanylpropanoate + L-glutamate</text>
        <dbReference type="Rhea" id="RHEA:17441"/>
        <dbReference type="ChEBI" id="CHEBI:16810"/>
        <dbReference type="ChEBI" id="CHEBI:29985"/>
        <dbReference type="ChEBI" id="CHEBI:35235"/>
        <dbReference type="ChEBI" id="CHEBI:57678"/>
        <dbReference type="EC" id="2.6.1.3"/>
    </reaction>
    <physiologicalReaction direction="left-to-right" evidence="12">
        <dbReference type="Rhea" id="RHEA:17442"/>
    </physiologicalReaction>
</comment>
<evidence type="ECO:0000256" key="2">
    <source>
        <dbReference type="ARBA" id="ARBA00004496"/>
    </source>
</evidence>
<dbReference type="NCBIfam" id="NF006719">
    <property type="entry name" value="PRK09257.1"/>
    <property type="match status" value="1"/>
</dbReference>
<dbReference type="InterPro" id="IPR015422">
    <property type="entry name" value="PyrdxlP-dep_Trfase_small"/>
</dbReference>
<evidence type="ECO:0000256" key="3">
    <source>
        <dbReference type="ARBA" id="ARBA00007441"/>
    </source>
</evidence>
<gene>
    <name evidence="15" type="ORF">DGAL_LOCUS14006</name>
</gene>
<accession>A0A8J2WT33</accession>
<evidence type="ECO:0000256" key="7">
    <source>
        <dbReference type="ARBA" id="ARBA00022679"/>
    </source>
</evidence>
<evidence type="ECO:0000256" key="10">
    <source>
        <dbReference type="ARBA" id="ARBA00048507"/>
    </source>
</evidence>
<dbReference type="FunFam" id="3.90.1150.10:FF:000001">
    <property type="entry name" value="Aspartate aminotransferase"/>
    <property type="match status" value="1"/>
</dbReference>
<comment type="cofactor">
    <cofactor evidence="1">
        <name>pyridoxal 5'-phosphate</name>
        <dbReference type="ChEBI" id="CHEBI:597326"/>
    </cofactor>
</comment>
<proteinExistence type="inferred from homology"/>
<keyword evidence="7 13" id="KW-0808">Transferase</keyword>
<comment type="caution">
    <text evidence="15">The sequence shown here is derived from an EMBL/GenBank/DDBJ whole genome shotgun (WGS) entry which is preliminary data.</text>
</comment>
<keyword evidence="8" id="KW-0663">Pyridoxal phosphate</keyword>
<dbReference type="InterPro" id="IPR015424">
    <property type="entry name" value="PyrdxlP-dep_Trfase"/>
</dbReference>
<evidence type="ECO:0000256" key="5">
    <source>
        <dbReference type="ARBA" id="ARBA00022490"/>
    </source>
</evidence>
<dbReference type="GO" id="GO:0004069">
    <property type="term" value="F:L-aspartate:2-oxoglutarate aminotransferase activity"/>
    <property type="evidence" value="ECO:0007669"/>
    <property type="project" value="UniProtKB-EC"/>
</dbReference>
<dbReference type="EC" id="2.6.1.1" evidence="13"/>
<dbReference type="GO" id="GO:0005829">
    <property type="term" value="C:cytosol"/>
    <property type="evidence" value="ECO:0007669"/>
    <property type="project" value="TreeGrafter"/>
</dbReference>
<dbReference type="InterPro" id="IPR015421">
    <property type="entry name" value="PyrdxlP-dep_Trfase_major"/>
</dbReference>
<dbReference type="PRINTS" id="PR00799">
    <property type="entry name" value="TRANSAMINASE"/>
</dbReference>
<dbReference type="OrthoDB" id="6752799at2759"/>
<dbReference type="SUPFAM" id="SSF53383">
    <property type="entry name" value="PLP-dependent transferases"/>
    <property type="match status" value="1"/>
</dbReference>
<comment type="catalytic activity">
    <reaction evidence="10">
        <text>L-aspartate + 2-oxoglutarate = oxaloacetate + L-glutamate</text>
        <dbReference type="Rhea" id="RHEA:21824"/>
        <dbReference type="ChEBI" id="CHEBI:16452"/>
        <dbReference type="ChEBI" id="CHEBI:16810"/>
        <dbReference type="ChEBI" id="CHEBI:29985"/>
        <dbReference type="ChEBI" id="CHEBI:29991"/>
        <dbReference type="EC" id="2.6.1.1"/>
    </reaction>
    <physiologicalReaction direction="left-to-right" evidence="10">
        <dbReference type="Rhea" id="RHEA:21825"/>
    </physiologicalReaction>
</comment>
<evidence type="ECO:0000256" key="11">
    <source>
        <dbReference type="ARBA" id="ARBA00048761"/>
    </source>
</evidence>
<feature type="domain" description="Aminotransferase class I/classII large" evidence="14">
    <location>
        <begin position="54"/>
        <end position="420"/>
    </location>
</feature>
<dbReference type="PANTHER" id="PTHR11879">
    <property type="entry name" value="ASPARTATE AMINOTRANSFERASE"/>
    <property type="match status" value="1"/>
</dbReference>
<dbReference type="GO" id="GO:0047801">
    <property type="term" value="F:L-cysteine transaminase activity"/>
    <property type="evidence" value="ECO:0007669"/>
    <property type="project" value="UniProtKB-EC"/>
</dbReference>
<name>A0A8J2WT33_9CRUS</name>
<comment type="similarity">
    <text evidence="3">Belongs to the class-I pyridoxal-phosphate-dependent aminotransferase family.</text>
</comment>
<dbReference type="InterPro" id="IPR004839">
    <property type="entry name" value="Aminotransferase_I/II_large"/>
</dbReference>
<evidence type="ECO:0000313" key="16">
    <source>
        <dbReference type="Proteomes" id="UP000789390"/>
    </source>
</evidence>
<dbReference type="EMBL" id="CAKKLH010000303">
    <property type="protein sequence ID" value="CAH0110439.1"/>
    <property type="molecule type" value="Genomic_DNA"/>
</dbReference>
<dbReference type="Gene3D" id="3.40.640.10">
    <property type="entry name" value="Type I PLP-dependent aspartate aminotransferase-like (Major domain)"/>
    <property type="match status" value="1"/>
</dbReference>
<keyword evidence="5" id="KW-0963">Cytoplasm</keyword>
<keyword evidence="16" id="KW-1185">Reference proteome</keyword>
<evidence type="ECO:0000256" key="4">
    <source>
        <dbReference type="ARBA" id="ARBA00011738"/>
    </source>
</evidence>
<keyword evidence="6 13" id="KW-0032">Aminotransferase</keyword>